<organism evidence="1">
    <name type="scientific">human gut metagenome</name>
    <dbReference type="NCBI Taxonomy" id="408170"/>
    <lineage>
        <taxon>unclassified sequences</taxon>
        <taxon>metagenomes</taxon>
        <taxon>organismal metagenomes</taxon>
    </lineage>
</organism>
<evidence type="ECO:0000313" key="1">
    <source>
        <dbReference type="EMBL" id="ETJ42699.1"/>
    </source>
</evidence>
<gene>
    <name evidence="1" type="ORF">Q604_UNBC03327G0002</name>
</gene>
<proteinExistence type="predicted"/>
<dbReference type="AlphaFoldDB" id="W1YND3"/>
<protein>
    <submittedName>
        <fullName evidence="1">Uncharacterized protein</fullName>
    </submittedName>
</protein>
<dbReference type="EMBL" id="AZMM01003327">
    <property type="protein sequence ID" value="ETJ42699.1"/>
    <property type="molecule type" value="Genomic_DNA"/>
</dbReference>
<comment type="caution">
    <text evidence="1">The sequence shown here is derived from an EMBL/GenBank/DDBJ whole genome shotgun (WGS) entry which is preliminary data.</text>
</comment>
<accession>W1YND3</accession>
<sequence>GHRGRIILCVRLPAAPSAAEGVPTKGLVMTIKKGVSLYSLQDAYGRGGLGFDVAPK</sequence>
<feature type="non-terminal residue" evidence="1">
    <location>
        <position position="1"/>
    </location>
</feature>
<reference evidence="1" key="1">
    <citation type="submission" date="2013-12" db="EMBL/GenBank/DDBJ databases">
        <title>A Varibaculum cambriense genome reconstructed from a premature infant gut community with otherwise low bacterial novelty that shifts toward anaerobic metabolism during the third week of life.</title>
        <authorList>
            <person name="Brown C.T."/>
            <person name="Sharon I."/>
            <person name="Thomas B.C."/>
            <person name="Castelle C.J."/>
            <person name="Morowitz M.J."/>
            <person name="Banfield J.F."/>
        </authorList>
    </citation>
    <scope>NUCLEOTIDE SEQUENCE</scope>
</reference>
<name>W1YND3_9ZZZZ</name>